<dbReference type="InterPro" id="IPR005580">
    <property type="entry name" value="DbpA/CsdA_RNA-bd_dom"/>
</dbReference>
<dbReference type="PROSITE" id="PS51195">
    <property type="entry name" value="Q_MOTIF"/>
    <property type="match status" value="1"/>
</dbReference>
<dbReference type="InterPro" id="IPR044742">
    <property type="entry name" value="DEAD/DEAH_RhlB"/>
</dbReference>
<dbReference type="Proteomes" id="UP000288212">
    <property type="component" value="Unassembled WGS sequence"/>
</dbReference>
<feature type="domain" description="Helicase C-terminal" evidence="9">
    <location>
        <begin position="236"/>
        <end position="382"/>
    </location>
</feature>
<accession>A0A432VVP4</accession>
<dbReference type="GO" id="GO:0005524">
    <property type="term" value="F:ATP binding"/>
    <property type="evidence" value="ECO:0007669"/>
    <property type="project" value="UniProtKB-KW"/>
</dbReference>
<dbReference type="GO" id="GO:0003676">
    <property type="term" value="F:nucleic acid binding"/>
    <property type="evidence" value="ECO:0007669"/>
    <property type="project" value="InterPro"/>
</dbReference>
<organism evidence="11 12">
    <name type="scientific">Aliidiomarina haloalkalitolerans</name>
    <dbReference type="NCBI Taxonomy" id="859059"/>
    <lineage>
        <taxon>Bacteria</taxon>
        <taxon>Pseudomonadati</taxon>
        <taxon>Pseudomonadota</taxon>
        <taxon>Gammaproteobacteria</taxon>
        <taxon>Alteromonadales</taxon>
        <taxon>Idiomarinaceae</taxon>
        <taxon>Aliidiomarina</taxon>
    </lineage>
</organism>
<evidence type="ECO:0000256" key="7">
    <source>
        <dbReference type="RuleBase" id="RU000492"/>
    </source>
</evidence>
<dbReference type="InterPro" id="IPR027417">
    <property type="entry name" value="P-loop_NTPase"/>
</dbReference>
<keyword evidence="4 7" id="KW-0067">ATP-binding</keyword>
<evidence type="ECO:0000313" key="11">
    <source>
        <dbReference type="EMBL" id="RUO20679.1"/>
    </source>
</evidence>
<evidence type="ECO:0000259" key="8">
    <source>
        <dbReference type="PROSITE" id="PS51192"/>
    </source>
</evidence>
<dbReference type="GO" id="GO:0003724">
    <property type="term" value="F:RNA helicase activity"/>
    <property type="evidence" value="ECO:0007669"/>
    <property type="project" value="InterPro"/>
</dbReference>
<dbReference type="InterPro" id="IPR050079">
    <property type="entry name" value="DEAD_box_RNA_helicase"/>
</dbReference>
<dbReference type="InterPro" id="IPR011545">
    <property type="entry name" value="DEAD/DEAH_box_helicase_dom"/>
</dbReference>
<dbReference type="PROSITE" id="PS51192">
    <property type="entry name" value="HELICASE_ATP_BIND_1"/>
    <property type="match status" value="1"/>
</dbReference>
<evidence type="ECO:0000256" key="3">
    <source>
        <dbReference type="ARBA" id="ARBA00022806"/>
    </source>
</evidence>
<dbReference type="CDD" id="cd00268">
    <property type="entry name" value="DEADc"/>
    <property type="match status" value="1"/>
</dbReference>
<keyword evidence="2 7" id="KW-0378">Hydrolase</keyword>
<reference evidence="11 12" key="1">
    <citation type="journal article" date="2011" name="Front. Microbiol.">
        <title>Genomic signatures of strain selection and enhancement in Bacillus atrophaeus var. globigii, a historical biowarfare simulant.</title>
        <authorList>
            <person name="Gibbons H.S."/>
            <person name="Broomall S.M."/>
            <person name="McNew L.A."/>
            <person name="Daligault H."/>
            <person name="Chapman C."/>
            <person name="Bruce D."/>
            <person name="Karavis M."/>
            <person name="Krepps M."/>
            <person name="McGregor P.A."/>
            <person name="Hong C."/>
            <person name="Park K.H."/>
            <person name="Akmal A."/>
            <person name="Feldman A."/>
            <person name="Lin J.S."/>
            <person name="Chang W.E."/>
            <person name="Higgs B.W."/>
            <person name="Demirev P."/>
            <person name="Lindquist J."/>
            <person name="Liem A."/>
            <person name="Fochler E."/>
            <person name="Read T.D."/>
            <person name="Tapia R."/>
            <person name="Johnson S."/>
            <person name="Bishop-Lilly K.A."/>
            <person name="Detter C."/>
            <person name="Han C."/>
            <person name="Sozhamannan S."/>
            <person name="Rosenzweig C.N."/>
            <person name="Skowronski E.W."/>
        </authorList>
    </citation>
    <scope>NUCLEOTIDE SEQUENCE [LARGE SCALE GENOMIC DNA]</scope>
    <source>
        <strain evidence="11 12">AK5</strain>
    </source>
</reference>
<dbReference type="NCBIfam" id="NF008744">
    <property type="entry name" value="PRK11776.1"/>
    <property type="match status" value="1"/>
</dbReference>
<evidence type="ECO:0000256" key="6">
    <source>
        <dbReference type="PROSITE-ProRule" id="PRU00552"/>
    </source>
</evidence>
<dbReference type="Gene3D" id="3.30.70.330">
    <property type="match status" value="1"/>
</dbReference>
<dbReference type="Gene3D" id="3.40.50.300">
    <property type="entry name" value="P-loop containing nucleotide triphosphate hydrolases"/>
    <property type="match status" value="2"/>
</dbReference>
<dbReference type="CDD" id="cd18787">
    <property type="entry name" value="SF2_C_DEAD"/>
    <property type="match status" value="1"/>
</dbReference>
<dbReference type="EMBL" id="PIPI01000002">
    <property type="protein sequence ID" value="RUO20679.1"/>
    <property type="molecule type" value="Genomic_DNA"/>
</dbReference>
<dbReference type="Pfam" id="PF00271">
    <property type="entry name" value="Helicase_C"/>
    <property type="match status" value="1"/>
</dbReference>
<dbReference type="Pfam" id="PF00270">
    <property type="entry name" value="DEAD"/>
    <property type="match status" value="1"/>
</dbReference>
<feature type="domain" description="Helicase ATP-binding" evidence="8">
    <location>
        <begin position="39"/>
        <end position="210"/>
    </location>
</feature>
<comment type="caution">
    <text evidence="11">The sequence shown here is derived from an EMBL/GenBank/DDBJ whole genome shotgun (WGS) entry which is preliminary data.</text>
</comment>
<protein>
    <submittedName>
        <fullName evidence="11">ATP-dependent RNA helicase DbpA</fullName>
    </submittedName>
</protein>
<dbReference type="PROSITE" id="PS51194">
    <property type="entry name" value="HELICASE_CTER"/>
    <property type="match status" value="1"/>
</dbReference>
<dbReference type="InterPro" id="IPR014001">
    <property type="entry name" value="Helicase_ATP-bd"/>
</dbReference>
<evidence type="ECO:0000256" key="4">
    <source>
        <dbReference type="ARBA" id="ARBA00022840"/>
    </source>
</evidence>
<evidence type="ECO:0000256" key="5">
    <source>
        <dbReference type="ARBA" id="ARBA00038437"/>
    </source>
</evidence>
<dbReference type="InterPro" id="IPR014014">
    <property type="entry name" value="RNA_helicase_DEAD_Q_motif"/>
</dbReference>
<sequence length="463" mass="51012">MHAADTSVQFSSLPLSKQQLATLETLEYSQMTPVQAQSLPLILAGEDVIAQAQTGSGKTAAFALGLLASVDVAAYCIQGVVLCPTRELAEQVAEEIRRLARNLANLKVLTLCGGVPARAQIQSLQHGAHIIVGTPGRVLDHLGQQRLDFTQLRTLVLDEADRMLDMGFQEELDKIVGAMPSKRQTLLFSATFPVQIESLAKKLMRMPKKVVVSEERVDDVIEQVFYQINPSQREDAVLQLLLEQRPNNAILFCNTKRETHDLYTLLKNHQFSVMALHGDLEQREREQTLMLFNNQSVRILVATDVAARGLDIKALDMVVNVNLAHDAETHIHRIGRTGRAGEKGLAITLVTEADAYKFNLLKDALKQHVALTPLPAAQANPESPEPALMSTVQILAGKKDKLRPGDIVGALTRDDRIDFASVGKISVQSQVSYVAVRRNKAKQALAILGQDKLKGRRFRARIV</sequence>
<evidence type="ECO:0000259" key="10">
    <source>
        <dbReference type="PROSITE" id="PS51195"/>
    </source>
</evidence>
<dbReference type="InterPro" id="IPR001650">
    <property type="entry name" value="Helicase_C-like"/>
</dbReference>
<dbReference type="OrthoDB" id="9805696at2"/>
<evidence type="ECO:0000256" key="2">
    <source>
        <dbReference type="ARBA" id="ARBA00022801"/>
    </source>
</evidence>
<evidence type="ECO:0000259" key="9">
    <source>
        <dbReference type="PROSITE" id="PS51194"/>
    </source>
</evidence>
<dbReference type="AlphaFoldDB" id="A0A432VVP4"/>
<proteinExistence type="inferred from homology"/>
<evidence type="ECO:0000256" key="1">
    <source>
        <dbReference type="ARBA" id="ARBA00022741"/>
    </source>
</evidence>
<keyword evidence="12" id="KW-1185">Reference proteome</keyword>
<comment type="similarity">
    <text evidence="5 7">Belongs to the DEAD box helicase family.</text>
</comment>
<gene>
    <name evidence="11" type="ORF">CWE06_05065</name>
</gene>
<dbReference type="PANTHER" id="PTHR47959">
    <property type="entry name" value="ATP-DEPENDENT RNA HELICASE RHLE-RELATED"/>
    <property type="match status" value="1"/>
</dbReference>
<dbReference type="SUPFAM" id="SSF52540">
    <property type="entry name" value="P-loop containing nucleoside triphosphate hydrolases"/>
    <property type="match status" value="1"/>
</dbReference>
<feature type="domain" description="DEAD-box RNA helicase Q" evidence="10">
    <location>
        <begin position="8"/>
        <end position="36"/>
    </location>
</feature>
<dbReference type="InterPro" id="IPR000629">
    <property type="entry name" value="RNA-helicase_DEAD-box_CS"/>
</dbReference>
<dbReference type="PANTHER" id="PTHR47959:SF1">
    <property type="entry name" value="ATP-DEPENDENT RNA HELICASE DBPA"/>
    <property type="match status" value="1"/>
</dbReference>
<dbReference type="SMART" id="SM00487">
    <property type="entry name" value="DEXDc"/>
    <property type="match status" value="1"/>
</dbReference>
<dbReference type="Pfam" id="PF03880">
    <property type="entry name" value="DbpA"/>
    <property type="match status" value="1"/>
</dbReference>
<keyword evidence="3 7" id="KW-0347">Helicase</keyword>
<keyword evidence="1 7" id="KW-0547">Nucleotide-binding</keyword>
<evidence type="ECO:0000313" key="12">
    <source>
        <dbReference type="Proteomes" id="UP000288212"/>
    </source>
</evidence>
<dbReference type="GO" id="GO:0016787">
    <property type="term" value="F:hydrolase activity"/>
    <property type="evidence" value="ECO:0007669"/>
    <property type="project" value="UniProtKB-KW"/>
</dbReference>
<dbReference type="SMART" id="SM00490">
    <property type="entry name" value="HELICc"/>
    <property type="match status" value="1"/>
</dbReference>
<dbReference type="PROSITE" id="PS00039">
    <property type="entry name" value="DEAD_ATP_HELICASE"/>
    <property type="match status" value="1"/>
</dbReference>
<dbReference type="GO" id="GO:0005829">
    <property type="term" value="C:cytosol"/>
    <property type="evidence" value="ECO:0007669"/>
    <property type="project" value="TreeGrafter"/>
</dbReference>
<dbReference type="RefSeq" id="WP_126791820.1">
    <property type="nucleotide sequence ID" value="NZ_PIPI01000002.1"/>
</dbReference>
<dbReference type="InterPro" id="IPR012677">
    <property type="entry name" value="Nucleotide-bd_a/b_plait_sf"/>
</dbReference>
<feature type="short sequence motif" description="Q motif" evidence="6">
    <location>
        <begin position="8"/>
        <end position="36"/>
    </location>
</feature>
<name>A0A432VVP4_9GAMM</name>